<feature type="compositionally biased region" description="Basic and acidic residues" evidence="2">
    <location>
        <begin position="1"/>
        <end position="15"/>
    </location>
</feature>
<protein>
    <submittedName>
        <fullName evidence="3">Uncharacterized protein</fullName>
    </submittedName>
</protein>
<evidence type="ECO:0000313" key="4">
    <source>
        <dbReference type="Proteomes" id="UP001231189"/>
    </source>
</evidence>
<evidence type="ECO:0000256" key="2">
    <source>
        <dbReference type="SAM" id="MobiDB-lite"/>
    </source>
</evidence>
<dbReference type="EMBL" id="JAUUTY010000004">
    <property type="protein sequence ID" value="KAK1645651.1"/>
    <property type="molecule type" value="Genomic_DNA"/>
</dbReference>
<organism evidence="3 4">
    <name type="scientific">Lolium multiflorum</name>
    <name type="common">Italian ryegrass</name>
    <name type="synonym">Lolium perenne subsp. multiflorum</name>
    <dbReference type="NCBI Taxonomy" id="4521"/>
    <lineage>
        <taxon>Eukaryota</taxon>
        <taxon>Viridiplantae</taxon>
        <taxon>Streptophyta</taxon>
        <taxon>Embryophyta</taxon>
        <taxon>Tracheophyta</taxon>
        <taxon>Spermatophyta</taxon>
        <taxon>Magnoliopsida</taxon>
        <taxon>Liliopsida</taxon>
        <taxon>Poales</taxon>
        <taxon>Poaceae</taxon>
        <taxon>BOP clade</taxon>
        <taxon>Pooideae</taxon>
        <taxon>Poodae</taxon>
        <taxon>Poeae</taxon>
        <taxon>Poeae Chloroplast Group 2 (Poeae type)</taxon>
        <taxon>Loliodinae</taxon>
        <taxon>Loliinae</taxon>
        <taxon>Lolium</taxon>
    </lineage>
</organism>
<sequence length="82" mass="9627">MASNNKDKEPLEEVKGMSSTKRKRKWGGPLPPALSLNSFPAVEEALRVTDEFCDQYRALRREVEILQEENHRLRRMLEYHSI</sequence>
<feature type="coiled-coil region" evidence="1">
    <location>
        <begin position="49"/>
        <end position="76"/>
    </location>
</feature>
<comment type="caution">
    <text evidence="3">The sequence shown here is derived from an EMBL/GenBank/DDBJ whole genome shotgun (WGS) entry which is preliminary data.</text>
</comment>
<keyword evidence="1" id="KW-0175">Coiled coil</keyword>
<keyword evidence="4" id="KW-1185">Reference proteome</keyword>
<evidence type="ECO:0000313" key="3">
    <source>
        <dbReference type="EMBL" id="KAK1645651.1"/>
    </source>
</evidence>
<name>A0AAD8S4K9_LOLMU</name>
<proteinExistence type="predicted"/>
<evidence type="ECO:0000256" key="1">
    <source>
        <dbReference type="SAM" id="Coils"/>
    </source>
</evidence>
<dbReference type="Proteomes" id="UP001231189">
    <property type="component" value="Unassembled WGS sequence"/>
</dbReference>
<reference evidence="3" key="1">
    <citation type="submission" date="2023-07" db="EMBL/GenBank/DDBJ databases">
        <title>A chromosome-level genome assembly of Lolium multiflorum.</title>
        <authorList>
            <person name="Chen Y."/>
            <person name="Copetti D."/>
            <person name="Kolliker R."/>
            <person name="Studer B."/>
        </authorList>
    </citation>
    <scope>NUCLEOTIDE SEQUENCE</scope>
    <source>
        <strain evidence="3">02402/16</strain>
        <tissue evidence="3">Leaf</tissue>
    </source>
</reference>
<accession>A0AAD8S4K9</accession>
<feature type="region of interest" description="Disordered" evidence="2">
    <location>
        <begin position="1"/>
        <end position="30"/>
    </location>
</feature>
<gene>
    <name evidence="3" type="ORF">QYE76_063456</name>
</gene>
<dbReference type="AlphaFoldDB" id="A0AAD8S4K9"/>